<evidence type="ECO:0000256" key="1">
    <source>
        <dbReference type="SAM" id="MobiDB-lite"/>
    </source>
</evidence>
<organism evidence="3 4">
    <name type="scientific">Rhizopus microsporus</name>
    <dbReference type="NCBI Taxonomy" id="58291"/>
    <lineage>
        <taxon>Eukaryota</taxon>
        <taxon>Fungi</taxon>
        <taxon>Fungi incertae sedis</taxon>
        <taxon>Mucoromycota</taxon>
        <taxon>Mucoromycotina</taxon>
        <taxon>Mucoromycetes</taxon>
        <taxon>Mucorales</taxon>
        <taxon>Mucorineae</taxon>
        <taxon>Rhizopodaceae</taxon>
        <taxon>Rhizopus</taxon>
    </lineage>
</organism>
<evidence type="ECO:0000313" key="3">
    <source>
        <dbReference type="EMBL" id="ORE21373.1"/>
    </source>
</evidence>
<accession>A0A0A1NFF3</accession>
<dbReference type="Proteomes" id="UP000242381">
    <property type="component" value="Unassembled WGS sequence"/>
</dbReference>
<name>A0A0A1NFF3_RHIZD</name>
<gene>
    <name evidence="3" type="ORF">BCV71DRAFT_55776</name>
</gene>
<feature type="region of interest" description="Disordered" evidence="1">
    <location>
        <begin position="102"/>
        <end position="124"/>
    </location>
</feature>
<evidence type="ECO:0000256" key="2">
    <source>
        <dbReference type="SAM" id="Phobius"/>
    </source>
</evidence>
<evidence type="ECO:0000313" key="4">
    <source>
        <dbReference type="Proteomes" id="UP000242381"/>
    </source>
</evidence>
<keyword evidence="2" id="KW-0812">Transmembrane</keyword>
<keyword evidence="2" id="KW-0472">Membrane</keyword>
<dbReference type="EMBL" id="KV921280">
    <property type="protein sequence ID" value="ORE21373.1"/>
    <property type="molecule type" value="Genomic_DNA"/>
</dbReference>
<dbReference type="OMA" id="ITHYARR"/>
<feature type="region of interest" description="Disordered" evidence="1">
    <location>
        <begin position="51"/>
        <end position="89"/>
    </location>
</feature>
<sequence length="124" mass="14236">MKNLKRNISYFTPHSDNSTFNTVHIIAAILGIVGTLVVGLSIFFICKRKRRKQTDNEQEIKEKRTSDQFANDFETIDRPSPTHNSPIMQQHQLQLRLIQQLQIPKSHQRSSSSSPLLPPPPYCP</sequence>
<reference evidence="3 4" key="1">
    <citation type="journal article" date="2016" name="Proc. Natl. Acad. Sci. U.S.A.">
        <title>Lipid metabolic changes in an early divergent fungus govern the establishment of a mutualistic symbiosis with endobacteria.</title>
        <authorList>
            <person name="Lastovetsky O.A."/>
            <person name="Gaspar M.L."/>
            <person name="Mondo S.J."/>
            <person name="LaButti K.M."/>
            <person name="Sandor L."/>
            <person name="Grigoriev I.V."/>
            <person name="Henry S.A."/>
            <person name="Pawlowska T.E."/>
        </authorList>
    </citation>
    <scope>NUCLEOTIDE SEQUENCE [LARGE SCALE GENOMIC DNA]</scope>
    <source>
        <strain evidence="3 4">ATCC 11559</strain>
    </source>
</reference>
<feature type="compositionally biased region" description="Basic and acidic residues" evidence="1">
    <location>
        <begin position="53"/>
        <end position="66"/>
    </location>
</feature>
<protein>
    <submittedName>
        <fullName evidence="3">Uncharacterized protein</fullName>
    </submittedName>
</protein>
<proteinExistence type="predicted"/>
<keyword evidence="2" id="KW-1133">Transmembrane helix</keyword>
<feature type="transmembrane region" description="Helical" evidence="2">
    <location>
        <begin position="20"/>
        <end position="46"/>
    </location>
</feature>
<dbReference type="AlphaFoldDB" id="A0A0A1NFF3"/>